<comment type="caution">
    <text evidence="5">The sequence shown here is derived from an EMBL/GenBank/DDBJ whole genome shotgun (WGS) entry which is preliminary data.</text>
</comment>
<reference evidence="5" key="1">
    <citation type="submission" date="2021-09" db="EMBL/GenBank/DDBJ databases">
        <title>Genomic analysis of Ralstonia spp.</title>
        <authorList>
            <person name="Aburjaile F."/>
            <person name="Ariute J.C."/>
            <person name="Pais A.K.L."/>
            <person name="Albuquerque G.M.R."/>
            <person name="Silva A.M.F."/>
            <person name="Brenig B."/>
            <person name="Azevedo V."/>
            <person name="Matiuzzi M."/>
            <person name="Ramos R."/>
            <person name="Goes-Neto A."/>
            <person name="Soares S."/>
            <person name="Iseppon A.M.B."/>
            <person name="Souza E."/>
            <person name="Gama M."/>
        </authorList>
    </citation>
    <scope>NUCLEOTIDE SEQUENCE</scope>
    <source>
        <strain evidence="5">B4</strain>
    </source>
</reference>
<gene>
    <name evidence="5" type="ORF">LBW55_24355</name>
</gene>
<dbReference type="AlphaFoldDB" id="A0AAE3NPP6"/>
<dbReference type="PANTHER" id="PTHR46796:SF6">
    <property type="entry name" value="ARAC SUBFAMILY"/>
    <property type="match status" value="1"/>
</dbReference>
<dbReference type="GO" id="GO:0043565">
    <property type="term" value="F:sequence-specific DNA binding"/>
    <property type="evidence" value="ECO:0007669"/>
    <property type="project" value="InterPro"/>
</dbReference>
<dbReference type="SUPFAM" id="SSF46689">
    <property type="entry name" value="Homeodomain-like"/>
    <property type="match status" value="1"/>
</dbReference>
<dbReference type="InterPro" id="IPR018060">
    <property type="entry name" value="HTH_AraC"/>
</dbReference>
<dbReference type="InterPro" id="IPR050204">
    <property type="entry name" value="AraC_XylS_family_regulators"/>
</dbReference>
<sequence length="326" mass="35574">MIGHVSDFEVTTTTWHLAGALLLENRSSTLRYDRTPSHVARGIDHFQVAVYLSGGAQFAVTDQVLEQRPGDVSIIDMGQPSQTRELPGEDGSTKVLTFMLPRMLLTPSLSKANPFGAVTVLPREVPYGRMLGDYILALRGCVAELTYAQSQAAVQALVQLVVGSAGYMADGATVIVKRSRGTLPVEIKRYIEQELGSDALDVNRLCARFGLSRANLYRMFGAIAPATYIQQRRLQRAFAMLISPAFRSWRILDVALACQFSSDATFIRAFRRTFGLTPGEARNLSTSIILGAPPGDRTRGLPGPDAEAVRWVQQLTGAAPHLRPEA</sequence>
<accession>A0AAE3NPP6</accession>
<organism evidence="5 6">
    <name type="scientific">Ralstonia solanacearum</name>
    <name type="common">Pseudomonas solanacearum</name>
    <dbReference type="NCBI Taxonomy" id="305"/>
    <lineage>
        <taxon>Bacteria</taxon>
        <taxon>Pseudomonadati</taxon>
        <taxon>Pseudomonadota</taxon>
        <taxon>Betaproteobacteria</taxon>
        <taxon>Burkholderiales</taxon>
        <taxon>Burkholderiaceae</taxon>
        <taxon>Ralstonia</taxon>
        <taxon>Ralstonia solanacearum species complex</taxon>
    </lineage>
</organism>
<dbReference type="PROSITE" id="PS01124">
    <property type="entry name" value="HTH_ARAC_FAMILY_2"/>
    <property type="match status" value="1"/>
</dbReference>
<evidence type="ECO:0000259" key="4">
    <source>
        <dbReference type="PROSITE" id="PS01124"/>
    </source>
</evidence>
<protein>
    <submittedName>
        <fullName evidence="5">AraC family transcriptional regulator</fullName>
    </submittedName>
</protein>
<evidence type="ECO:0000256" key="2">
    <source>
        <dbReference type="ARBA" id="ARBA00023125"/>
    </source>
</evidence>
<name>A0AAE3NPP6_RALSL</name>
<dbReference type="Gene3D" id="1.10.10.60">
    <property type="entry name" value="Homeodomain-like"/>
    <property type="match status" value="1"/>
</dbReference>
<dbReference type="EMBL" id="JAIVEX010000017">
    <property type="protein sequence ID" value="MDB0524749.1"/>
    <property type="molecule type" value="Genomic_DNA"/>
</dbReference>
<dbReference type="SMART" id="SM00342">
    <property type="entry name" value="HTH_ARAC"/>
    <property type="match status" value="1"/>
</dbReference>
<evidence type="ECO:0000313" key="5">
    <source>
        <dbReference type="EMBL" id="MDB0524749.1"/>
    </source>
</evidence>
<evidence type="ECO:0000256" key="3">
    <source>
        <dbReference type="ARBA" id="ARBA00023163"/>
    </source>
</evidence>
<feature type="domain" description="HTH araC/xylS-type" evidence="4">
    <location>
        <begin position="185"/>
        <end position="284"/>
    </location>
</feature>
<dbReference type="Proteomes" id="UP001143674">
    <property type="component" value="Unassembled WGS sequence"/>
</dbReference>
<keyword evidence="3" id="KW-0804">Transcription</keyword>
<dbReference type="InterPro" id="IPR009057">
    <property type="entry name" value="Homeodomain-like_sf"/>
</dbReference>
<keyword evidence="1" id="KW-0805">Transcription regulation</keyword>
<keyword evidence="2" id="KW-0238">DNA-binding</keyword>
<evidence type="ECO:0000313" key="6">
    <source>
        <dbReference type="Proteomes" id="UP001143674"/>
    </source>
</evidence>
<proteinExistence type="predicted"/>
<evidence type="ECO:0000256" key="1">
    <source>
        <dbReference type="ARBA" id="ARBA00023015"/>
    </source>
</evidence>
<dbReference type="PANTHER" id="PTHR46796">
    <property type="entry name" value="HTH-TYPE TRANSCRIPTIONAL ACTIVATOR RHAS-RELATED"/>
    <property type="match status" value="1"/>
</dbReference>
<dbReference type="GO" id="GO:0003700">
    <property type="term" value="F:DNA-binding transcription factor activity"/>
    <property type="evidence" value="ECO:0007669"/>
    <property type="project" value="InterPro"/>
</dbReference>
<dbReference type="Pfam" id="PF12833">
    <property type="entry name" value="HTH_18"/>
    <property type="match status" value="1"/>
</dbReference>
<dbReference type="InterPro" id="IPR020449">
    <property type="entry name" value="Tscrpt_reg_AraC-type_HTH"/>
</dbReference>
<dbReference type="PRINTS" id="PR00032">
    <property type="entry name" value="HTHARAC"/>
</dbReference>